<reference evidence="6" key="1">
    <citation type="journal article" date="2016" name="Gut Pathog.">
        <title>Genome sequence of OXA-23 producing Acinetobacter baumannii IHIT7853, a carbapenem-resistant strain from a cat belonging to international clone IC1.</title>
        <authorList>
            <person name="Ewers C."/>
            <person name="Klotz P."/>
            <person name="Scheufen S."/>
            <person name="Leidner U."/>
            <person name="Gottig S."/>
            <person name="Semmler T."/>
        </authorList>
    </citation>
    <scope>NUCLEOTIDE SEQUENCE</scope>
    <source>
        <strain evidence="6">IHIT7853</strain>
        <plasmid evidence="6">IHIT7853-OXA-23</plasmid>
    </source>
</reference>
<geneLocation type="plasmid" evidence="6">
    <name>IHIT7853-OXA-23</name>
</geneLocation>
<dbReference type="EMBL" id="KX118105">
    <property type="protein sequence ID" value="AOB42331.1"/>
    <property type="molecule type" value="Genomic_DNA"/>
</dbReference>
<comment type="subcellular location">
    <subcellularLocation>
        <location evidence="1">Membrane</location>
    </subcellularLocation>
</comment>
<protein>
    <submittedName>
        <fullName evidence="6">IncP-type conjugative transfer protein TrbD</fullName>
    </submittedName>
</protein>
<proteinExistence type="predicted"/>
<dbReference type="PATRIC" id="fig|470.2118.peg.3827"/>
<evidence type="ECO:0000313" key="6">
    <source>
        <dbReference type="EMBL" id="AOB42331.1"/>
    </source>
</evidence>
<evidence type="ECO:0000256" key="4">
    <source>
        <dbReference type="ARBA" id="ARBA00023136"/>
    </source>
</evidence>
<accession>A0A1B2RCI8</accession>
<dbReference type="InterPro" id="IPR007792">
    <property type="entry name" value="T4SS_VirB3/TrbD/AvhB"/>
</dbReference>
<name>A0A1B2RCI8_ACIBA</name>
<evidence type="ECO:0000256" key="2">
    <source>
        <dbReference type="ARBA" id="ARBA00022692"/>
    </source>
</evidence>
<feature type="transmembrane region" description="Helical" evidence="5">
    <location>
        <begin position="25"/>
        <end position="56"/>
    </location>
</feature>
<evidence type="ECO:0000256" key="1">
    <source>
        <dbReference type="ARBA" id="ARBA00004370"/>
    </source>
</evidence>
<sequence>MSELRHTGINRSLHRPNLMAGGERIPVLLVGLITFALIAAIKTLPSIVIGIILWFVSMYFLRRMAKFDPYASEIYRRQLKQQKIYQPKSRPFRTE</sequence>
<dbReference type="AlphaFoldDB" id="A0A1B2RCI8"/>
<evidence type="ECO:0000256" key="5">
    <source>
        <dbReference type="SAM" id="Phobius"/>
    </source>
</evidence>
<keyword evidence="2 5" id="KW-0812">Transmembrane</keyword>
<keyword evidence="6" id="KW-0614">Plasmid</keyword>
<keyword evidence="3 5" id="KW-1133">Transmembrane helix</keyword>
<dbReference type="NCBIfam" id="NF010395">
    <property type="entry name" value="PRK13823.1"/>
    <property type="match status" value="1"/>
</dbReference>
<keyword evidence="4 5" id="KW-0472">Membrane</keyword>
<organism evidence="6">
    <name type="scientific">Acinetobacter baumannii</name>
    <dbReference type="NCBI Taxonomy" id="470"/>
    <lineage>
        <taxon>Bacteria</taxon>
        <taxon>Pseudomonadati</taxon>
        <taxon>Pseudomonadota</taxon>
        <taxon>Gammaproteobacteria</taxon>
        <taxon>Moraxellales</taxon>
        <taxon>Moraxellaceae</taxon>
        <taxon>Acinetobacter</taxon>
        <taxon>Acinetobacter calcoaceticus/baumannii complex</taxon>
    </lineage>
</organism>
<dbReference type="RefSeq" id="WP_001292901.1">
    <property type="nucleotide sequence ID" value="NZ_JAMKXD010000013.1"/>
</dbReference>
<dbReference type="Pfam" id="PF05101">
    <property type="entry name" value="VirB3"/>
    <property type="match status" value="1"/>
</dbReference>
<dbReference type="GO" id="GO:0016020">
    <property type="term" value="C:membrane"/>
    <property type="evidence" value="ECO:0007669"/>
    <property type="project" value="UniProtKB-SubCell"/>
</dbReference>
<evidence type="ECO:0000256" key="3">
    <source>
        <dbReference type="ARBA" id="ARBA00022989"/>
    </source>
</evidence>